<gene>
    <name evidence="1" type="ORF">LSAT_V11C200091890</name>
</gene>
<proteinExistence type="predicted"/>
<dbReference type="AlphaFoldDB" id="A0A9R1WI72"/>
<organism evidence="1 2">
    <name type="scientific">Lactuca sativa</name>
    <name type="common">Garden lettuce</name>
    <dbReference type="NCBI Taxonomy" id="4236"/>
    <lineage>
        <taxon>Eukaryota</taxon>
        <taxon>Viridiplantae</taxon>
        <taxon>Streptophyta</taxon>
        <taxon>Embryophyta</taxon>
        <taxon>Tracheophyta</taxon>
        <taxon>Spermatophyta</taxon>
        <taxon>Magnoliopsida</taxon>
        <taxon>eudicotyledons</taxon>
        <taxon>Gunneridae</taxon>
        <taxon>Pentapetalae</taxon>
        <taxon>asterids</taxon>
        <taxon>campanulids</taxon>
        <taxon>Asterales</taxon>
        <taxon>Asteraceae</taxon>
        <taxon>Cichorioideae</taxon>
        <taxon>Cichorieae</taxon>
        <taxon>Lactucinae</taxon>
        <taxon>Lactuca</taxon>
    </lineage>
</organism>
<comment type="caution">
    <text evidence="1">The sequence shown here is derived from an EMBL/GenBank/DDBJ whole genome shotgun (WGS) entry which is preliminary data.</text>
</comment>
<evidence type="ECO:0000313" key="2">
    <source>
        <dbReference type="Proteomes" id="UP000235145"/>
    </source>
</evidence>
<dbReference type="Proteomes" id="UP000235145">
    <property type="component" value="Unassembled WGS sequence"/>
</dbReference>
<dbReference type="EMBL" id="NBSK02000002">
    <property type="protein sequence ID" value="KAJ0223125.1"/>
    <property type="molecule type" value="Genomic_DNA"/>
</dbReference>
<reference evidence="1 2" key="1">
    <citation type="journal article" date="2017" name="Nat. Commun.">
        <title>Genome assembly with in vitro proximity ligation data and whole-genome triplication in lettuce.</title>
        <authorList>
            <person name="Reyes-Chin-Wo S."/>
            <person name="Wang Z."/>
            <person name="Yang X."/>
            <person name="Kozik A."/>
            <person name="Arikit S."/>
            <person name="Song C."/>
            <person name="Xia L."/>
            <person name="Froenicke L."/>
            <person name="Lavelle D.O."/>
            <person name="Truco M.J."/>
            <person name="Xia R."/>
            <person name="Zhu S."/>
            <person name="Xu C."/>
            <person name="Xu H."/>
            <person name="Xu X."/>
            <person name="Cox K."/>
            <person name="Korf I."/>
            <person name="Meyers B.C."/>
            <person name="Michelmore R.W."/>
        </authorList>
    </citation>
    <scope>NUCLEOTIDE SEQUENCE [LARGE SCALE GENOMIC DNA]</scope>
    <source>
        <strain evidence="2">cv. Salinas</strain>
        <tissue evidence="1">Seedlings</tissue>
    </source>
</reference>
<protein>
    <submittedName>
        <fullName evidence="1">Uncharacterized protein</fullName>
    </submittedName>
</protein>
<name>A0A9R1WI72_LACSA</name>
<keyword evidence="2" id="KW-1185">Reference proteome</keyword>
<sequence length="181" mass="20939">MRRATRLIWRFEGEFHYVSQLVNEMLEPGLLLGSHIIICHITPPITSHSPKKINSNFPIVLERLSRLDEIVLLMHEFTMEAILARMNKLLEILESENQGRNEIIHFVSRWNGINHYVLRVRFPLPSNDRFETDNDFEFGFDDPNINCSSESLSNFEGNFDGVSETSVVNFVNDVGNLETMT</sequence>
<evidence type="ECO:0000313" key="1">
    <source>
        <dbReference type="EMBL" id="KAJ0223125.1"/>
    </source>
</evidence>
<accession>A0A9R1WI72</accession>